<organism evidence="1">
    <name type="scientific">Sporolactobacillus sp. Y61</name>
    <dbReference type="NCBI Taxonomy" id="3160863"/>
    <lineage>
        <taxon>Bacteria</taxon>
        <taxon>Bacillati</taxon>
        <taxon>Bacillota</taxon>
        <taxon>Bacilli</taxon>
        <taxon>Bacillales</taxon>
        <taxon>Sporolactobacillaceae</taxon>
        <taxon>Sporolactobacillus</taxon>
    </lineage>
</organism>
<dbReference type="RefSeq" id="WP_353947476.1">
    <property type="nucleotide sequence ID" value="NZ_CP159510.1"/>
</dbReference>
<sequence length="49" mass="5586">MSVQKEEIIELFEKLNDDEKESTYNYLQFLASLNTEETADNEGEAVAAD</sequence>
<protein>
    <recommendedName>
        <fullName evidence="2">Transcriptional regulator</fullName>
    </recommendedName>
</protein>
<name>A0AAU8IBV6_9BACL</name>
<dbReference type="EMBL" id="CP159510">
    <property type="protein sequence ID" value="XCJ15663.1"/>
    <property type="molecule type" value="Genomic_DNA"/>
</dbReference>
<evidence type="ECO:0000313" key="1">
    <source>
        <dbReference type="EMBL" id="XCJ15663.1"/>
    </source>
</evidence>
<gene>
    <name evidence="1" type="ORF">ABNN70_07915</name>
</gene>
<accession>A0AAU8IBV6</accession>
<dbReference type="AlphaFoldDB" id="A0AAU8IBV6"/>
<reference evidence="1" key="1">
    <citation type="submission" date="2024-06" db="EMBL/GenBank/DDBJ databases">
        <authorList>
            <person name="Fan A."/>
            <person name="Zhang F.Y."/>
            <person name="Zhang L."/>
        </authorList>
    </citation>
    <scope>NUCLEOTIDE SEQUENCE</scope>
    <source>
        <strain evidence="1">Y61</strain>
    </source>
</reference>
<proteinExistence type="predicted"/>
<evidence type="ECO:0008006" key="2">
    <source>
        <dbReference type="Google" id="ProtNLM"/>
    </source>
</evidence>